<keyword evidence="2" id="KW-1133">Transmembrane helix</keyword>
<dbReference type="EMBL" id="BMPD01000009">
    <property type="protein sequence ID" value="GGK81877.1"/>
    <property type="molecule type" value="Genomic_DNA"/>
</dbReference>
<feature type="transmembrane region" description="Helical" evidence="2">
    <location>
        <begin position="137"/>
        <end position="154"/>
    </location>
</feature>
<gene>
    <name evidence="4" type="ORF">GCM10009067_37630</name>
</gene>
<keyword evidence="2" id="KW-0472">Membrane</keyword>
<feature type="compositionally biased region" description="Basic and acidic residues" evidence="1">
    <location>
        <begin position="1"/>
        <end position="12"/>
    </location>
</feature>
<feature type="transmembrane region" description="Helical" evidence="2">
    <location>
        <begin position="166"/>
        <end position="191"/>
    </location>
</feature>
<comment type="caution">
    <text evidence="4">The sequence shown here is derived from an EMBL/GenBank/DDBJ whole genome shotgun (WGS) entry which is preliminary data.</text>
</comment>
<feature type="transmembrane region" description="Helical" evidence="2">
    <location>
        <begin position="55"/>
        <end position="79"/>
    </location>
</feature>
<evidence type="ECO:0000313" key="5">
    <source>
        <dbReference type="Proteomes" id="UP000614221"/>
    </source>
</evidence>
<protein>
    <recommendedName>
        <fullName evidence="3">DUF7978 domain-containing protein</fullName>
    </recommendedName>
</protein>
<evidence type="ECO:0000259" key="3">
    <source>
        <dbReference type="Pfam" id="PF25933"/>
    </source>
</evidence>
<evidence type="ECO:0000256" key="1">
    <source>
        <dbReference type="SAM" id="MobiDB-lite"/>
    </source>
</evidence>
<dbReference type="Pfam" id="PF25933">
    <property type="entry name" value="DUF7978"/>
    <property type="match status" value="1"/>
</dbReference>
<reference evidence="4" key="1">
    <citation type="journal article" date="2014" name="Int. J. Syst. Evol. Microbiol.">
        <title>Complete genome sequence of Corynebacterium casei LMG S-19264T (=DSM 44701T), isolated from a smear-ripened cheese.</title>
        <authorList>
            <consortium name="US DOE Joint Genome Institute (JGI-PGF)"/>
            <person name="Walter F."/>
            <person name="Albersmeier A."/>
            <person name="Kalinowski J."/>
            <person name="Ruckert C."/>
        </authorList>
    </citation>
    <scope>NUCLEOTIDE SEQUENCE</scope>
    <source>
        <strain evidence="4">JCM 19018</strain>
    </source>
</reference>
<feature type="region of interest" description="Disordered" evidence="1">
    <location>
        <begin position="1"/>
        <end position="42"/>
    </location>
</feature>
<dbReference type="InterPro" id="IPR058284">
    <property type="entry name" value="DUF7978"/>
</dbReference>
<feature type="transmembrane region" description="Helical" evidence="2">
    <location>
        <begin position="211"/>
        <end position="235"/>
    </location>
</feature>
<keyword evidence="2" id="KW-0812">Transmembrane</keyword>
<dbReference type="Proteomes" id="UP000614221">
    <property type="component" value="Unassembled WGS sequence"/>
</dbReference>
<proteinExistence type="predicted"/>
<name>A0A830EWE9_9EURY</name>
<accession>A0A830EWE9</accession>
<dbReference type="AlphaFoldDB" id="A0A830EWE9"/>
<evidence type="ECO:0000313" key="4">
    <source>
        <dbReference type="EMBL" id="GGK81877.1"/>
    </source>
</evidence>
<sequence length="242" mass="25542">MIRLDVTEHGTDEAGDDGAGTSVDESLVDEPPTATAEQPPPESHLLAESLRTFPWLRAAGVAVGTLAVEYLLVALLFLVGPSSIDLPELSDRLVQYGFVLYNAHHVPTLVTASDAEVYGSAARNVLYGAQGASVPPIVYFLIPIVALVVVGALFERYRGDTRSDSLLEEAALVGTGIGFGYVATGFAGSFVFVRTVMFDGGGEGQAAPAVLWLLILLFFFPLLFASLGAAARYLYADWASGA</sequence>
<evidence type="ECO:0000256" key="2">
    <source>
        <dbReference type="SAM" id="Phobius"/>
    </source>
</evidence>
<organism evidence="4 5">
    <name type="scientific">Haloarcula sebkhae</name>
    <dbReference type="NCBI Taxonomy" id="932660"/>
    <lineage>
        <taxon>Archaea</taxon>
        <taxon>Methanobacteriati</taxon>
        <taxon>Methanobacteriota</taxon>
        <taxon>Stenosarchaea group</taxon>
        <taxon>Halobacteria</taxon>
        <taxon>Halobacteriales</taxon>
        <taxon>Haloarculaceae</taxon>
        <taxon>Haloarcula</taxon>
    </lineage>
</organism>
<reference evidence="4" key="2">
    <citation type="submission" date="2020-09" db="EMBL/GenBank/DDBJ databases">
        <authorList>
            <person name="Sun Q."/>
            <person name="Ohkuma M."/>
        </authorList>
    </citation>
    <scope>NUCLEOTIDE SEQUENCE</scope>
    <source>
        <strain evidence="4">JCM 19018</strain>
    </source>
</reference>
<feature type="domain" description="DUF7978" evidence="3">
    <location>
        <begin position="58"/>
        <end position="232"/>
    </location>
</feature>